<dbReference type="EMBL" id="CM056812">
    <property type="protein sequence ID" value="KAJ8616997.1"/>
    <property type="molecule type" value="Genomic_DNA"/>
</dbReference>
<gene>
    <name evidence="1" type="ORF">MRB53_013183</name>
</gene>
<reference evidence="1 2" key="1">
    <citation type="journal article" date="2022" name="Hortic Res">
        <title>A haplotype resolved chromosomal level avocado genome allows analysis of novel avocado genes.</title>
        <authorList>
            <person name="Nath O."/>
            <person name="Fletcher S.J."/>
            <person name="Hayward A."/>
            <person name="Shaw L.M."/>
            <person name="Masouleh A.K."/>
            <person name="Furtado A."/>
            <person name="Henry R.J."/>
            <person name="Mitter N."/>
        </authorList>
    </citation>
    <scope>NUCLEOTIDE SEQUENCE [LARGE SCALE GENOMIC DNA]</scope>
    <source>
        <strain evidence="2">cv. Hass</strain>
    </source>
</reference>
<keyword evidence="2" id="KW-1185">Reference proteome</keyword>
<proteinExistence type="predicted"/>
<evidence type="ECO:0000313" key="2">
    <source>
        <dbReference type="Proteomes" id="UP001234297"/>
    </source>
</evidence>
<name>A0ACC2K7N4_PERAE</name>
<accession>A0ACC2K7N4</accession>
<sequence>MVSEGNTALSMILDNLPPTQQQSSHDAHRSSPVTGERTSDSGTVQMVPSYSTLSTNINDRQLQTQQQGLQNALRQGSPSTNASSTNHGACCDPNCPLRWMFVVVVAVIILLGLLYLAPILVLLNIKASATILHHSPMSDSSSFKASDVDQSHPYYIHHSDQPGYSLVPIKLNGTNYQSWSKSVMHALIAKKKIGFINGTIEEPSQDANPEEFELWNQCNSMILSWLTHSVEADIAEGIIHARTAHQVWVDLHDQFSQKNAPAIFQIQKSIAMMSQGTMTLSAYFTKLKALWDELEAYRAPFTCNQRQIHVDQREEDKLMQLLMGLNESYKTVRSNILMMTPLPNVRQAYSLLAQEEMQRQVTSEPTENFSIAAAVQKKAAYSKSAKDKCCEHCNRPGHTIDECRTLKFHCKFCDKRGHTEDRCRLKNGSGKAAPGNQRNGRGSQSSANMADASQQDTNGHPSNPIPNFSPEQLQQIAQAISALSRPSGNSDSYINAAGLFPASQMSINSARINSWVLDSGATDHIISEASVLTESQAAIIPTVNLPNGATAHVSRTGTVLFNHDLKLDNDLATGKMIGSGRQLGGLYYISPSQAKPAAYQVSQSSDLWHLRLGHPSPSRLKLLVDHLHLNNVSSSHESSQTLAPLHNPSFYLSDPSPPSSIHPPPSASISPDSPPSSPSASPSVPSPASPATSHPTIPAPPSPVSSTSSPDSPPSDPHVPLRRSARARQPPAWHSDYEMSSAANHLTYSPSQRTGTRYPLTHYISLSRFSPTQRAFLALLTAQAEPQSYGEAAADPLWQQAMNSEIAALELAGIRNCALWLCLSLPSPSLSTSSLSFPFDFSANKEGSLKLPHTLIFILSQSHFAQQ</sequence>
<protein>
    <submittedName>
        <fullName evidence="1">Uncharacterized protein</fullName>
    </submittedName>
</protein>
<evidence type="ECO:0000313" key="1">
    <source>
        <dbReference type="EMBL" id="KAJ8616997.1"/>
    </source>
</evidence>
<organism evidence="1 2">
    <name type="scientific">Persea americana</name>
    <name type="common">Avocado</name>
    <dbReference type="NCBI Taxonomy" id="3435"/>
    <lineage>
        <taxon>Eukaryota</taxon>
        <taxon>Viridiplantae</taxon>
        <taxon>Streptophyta</taxon>
        <taxon>Embryophyta</taxon>
        <taxon>Tracheophyta</taxon>
        <taxon>Spermatophyta</taxon>
        <taxon>Magnoliopsida</taxon>
        <taxon>Magnoliidae</taxon>
        <taxon>Laurales</taxon>
        <taxon>Lauraceae</taxon>
        <taxon>Persea</taxon>
    </lineage>
</organism>
<dbReference type="Proteomes" id="UP001234297">
    <property type="component" value="Chromosome 4"/>
</dbReference>
<comment type="caution">
    <text evidence="1">The sequence shown here is derived from an EMBL/GenBank/DDBJ whole genome shotgun (WGS) entry which is preliminary data.</text>
</comment>